<feature type="transmembrane region" description="Helical" evidence="1">
    <location>
        <begin position="98"/>
        <end position="117"/>
    </location>
</feature>
<protein>
    <submittedName>
        <fullName evidence="2">Uncharacterized protein</fullName>
    </submittedName>
</protein>
<dbReference type="GeneID" id="87845505"/>
<dbReference type="Proteomes" id="UP001278766">
    <property type="component" value="Unassembled WGS sequence"/>
</dbReference>
<proteinExistence type="predicted"/>
<organism evidence="2 3">
    <name type="scientific">Chaetomium fimeti</name>
    <dbReference type="NCBI Taxonomy" id="1854472"/>
    <lineage>
        <taxon>Eukaryota</taxon>
        <taxon>Fungi</taxon>
        <taxon>Dikarya</taxon>
        <taxon>Ascomycota</taxon>
        <taxon>Pezizomycotina</taxon>
        <taxon>Sordariomycetes</taxon>
        <taxon>Sordariomycetidae</taxon>
        <taxon>Sordariales</taxon>
        <taxon>Chaetomiaceae</taxon>
        <taxon>Chaetomium</taxon>
    </lineage>
</organism>
<evidence type="ECO:0000313" key="2">
    <source>
        <dbReference type="EMBL" id="KAK3290177.1"/>
    </source>
</evidence>
<keyword evidence="1" id="KW-0472">Membrane</keyword>
<dbReference type="RefSeq" id="XP_062653691.1">
    <property type="nucleotide sequence ID" value="XM_062808557.1"/>
</dbReference>
<keyword evidence="1" id="KW-0812">Transmembrane</keyword>
<keyword evidence="1" id="KW-1133">Transmembrane helix</keyword>
<accession>A0AAE0LM28</accession>
<reference evidence="2" key="1">
    <citation type="journal article" date="2023" name="Mol. Phylogenet. Evol.">
        <title>Genome-scale phylogeny and comparative genomics of the fungal order Sordariales.</title>
        <authorList>
            <person name="Hensen N."/>
            <person name="Bonometti L."/>
            <person name="Westerberg I."/>
            <person name="Brannstrom I.O."/>
            <person name="Guillou S."/>
            <person name="Cros-Aarteil S."/>
            <person name="Calhoun S."/>
            <person name="Haridas S."/>
            <person name="Kuo A."/>
            <person name="Mondo S."/>
            <person name="Pangilinan J."/>
            <person name="Riley R."/>
            <person name="LaButti K."/>
            <person name="Andreopoulos B."/>
            <person name="Lipzen A."/>
            <person name="Chen C."/>
            <person name="Yan M."/>
            <person name="Daum C."/>
            <person name="Ng V."/>
            <person name="Clum A."/>
            <person name="Steindorff A."/>
            <person name="Ohm R.A."/>
            <person name="Martin F."/>
            <person name="Silar P."/>
            <person name="Natvig D.O."/>
            <person name="Lalanne C."/>
            <person name="Gautier V."/>
            <person name="Ament-Velasquez S.L."/>
            <person name="Kruys A."/>
            <person name="Hutchinson M.I."/>
            <person name="Powell A.J."/>
            <person name="Barry K."/>
            <person name="Miller A.N."/>
            <person name="Grigoriev I.V."/>
            <person name="Debuchy R."/>
            <person name="Gladieux P."/>
            <person name="Hiltunen Thoren M."/>
            <person name="Johannesson H."/>
        </authorList>
    </citation>
    <scope>NUCLEOTIDE SEQUENCE</scope>
    <source>
        <strain evidence="2">CBS 168.71</strain>
    </source>
</reference>
<sequence>MSTEPHGSDETEVVGLPKTTGLVYFNYFCSLLFTRLFYSVALLNLFCSVSFARYRYLVSRVLVMPVVLRLLVCLWQPAFFGQRAPISTVKDGSRMTQSSLSVAWMLQFLLCASYYEFSIA</sequence>
<feature type="transmembrane region" description="Helical" evidence="1">
    <location>
        <begin position="24"/>
        <end position="45"/>
    </location>
</feature>
<dbReference type="EMBL" id="JAUEPN010000015">
    <property type="protein sequence ID" value="KAK3290177.1"/>
    <property type="molecule type" value="Genomic_DNA"/>
</dbReference>
<gene>
    <name evidence="2" type="ORF">B0H64DRAFT_64469</name>
</gene>
<reference evidence="2" key="2">
    <citation type="submission" date="2023-06" db="EMBL/GenBank/DDBJ databases">
        <authorList>
            <consortium name="Lawrence Berkeley National Laboratory"/>
            <person name="Haridas S."/>
            <person name="Hensen N."/>
            <person name="Bonometti L."/>
            <person name="Westerberg I."/>
            <person name="Brannstrom I.O."/>
            <person name="Guillou S."/>
            <person name="Cros-Aarteil S."/>
            <person name="Calhoun S."/>
            <person name="Kuo A."/>
            <person name="Mondo S."/>
            <person name="Pangilinan J."/>
            <person name="Riley R."/>
            <person name="Labutti K."/>
            <person name="Andreopoulos B."/>
            <person name="Lipzen A."/>
            <person name="Chen C."/>
            <person name="Yanf M."/>
            <person name="Daum C."/>
            <person name="Ng V."/>
            <person name="Clum A."/>
            <person name="Steindorff A."/>
            <person name="Ohm R."/>
            <person name="Martin F."/>
            <person name="Silar P."/>
            <person name="Natvig D."/>
            <person name="Lalanne C."/>
            <person name="Gautier V."/>
            <person name="Ament-Velasquez S.L."/>
            <person name="Kruys A."/>
            <person name="Hutchinson M.I."/>
            <person name="Powell A.J."/>
            <person name="Barry K."/>
            <person name="Miller A.N."/>
            <person name="Grigoriev I.V."/>
            <person name="Debuchy R."/>
            <person name="Gladieux P."/>
            <person name="Thoren M.H."/>
            <person name="Johannesson H."/>
        </authorList>
    </citation>
    <scope>NUCLEOTIDE SEQUENCE</scope>
    <source>
        <strain evidence="2">CBS 168.71</strain>
    </source>
</reference>
<name>A0AAE0LM28_9PEZI</name>
<dbReference type="AlphaFoldDB" id="A0AAE0LM28"/>
<keyword evidence="3" id="KW-1185">Reference proteome</keyword>
<evidence type="ECO:0000313" key="3">
    <source>
        <dbReference type="Proteomes" id="UP001278766"/>
    </source>
</evidence>
<evidence type="ECO:0000256" key="1">
    <source>
        <dbReference type="SAM" id="Phobius"/>
    </source>
</evidence>
<comment type="caution">
    <text evidence="2">The sequence shown here is derived from an EMBL/GenBank/DDBJ whole genome shotgun (WGS) entry which is preliminary data.</text>
</comment>
<feature type="transmembrane region" description="Helical" evidence="1">
    <location>
        <begin position="57"/>
        <end position="78"/>
    </location>
</feature>